<dbReference type="InterPro" id="IPR000612">
    <property type="entry name" value="PMP3"/>
</dbReference>
<dbReference type="GO" id="GO:0016020">
    <property type="term" value="C:membrane"/>
    <property type="evidence" value="ECO:0007669"/>
    <property type="project" value="UniProtKB-SubCell"/>
</dbReference>
<name>A0A3D9RTA0_9FLAO</name>
<feature type="transmembrane region" description="Helical" evidence="6">
    <location>
        <begin position="37"/>
        <end position="59"/>
    </location>
</feature>
<evidence type="ECO:0000256" key="1">
    <source>
        <dbReference type="ARBA" id="ARBA00004370"/>
    </source>
</evidence>
<dbReference type="AlphaFoldDB" id="A0A3D9RTA0"/>
<proteinExistence type="inferred from homology"/>
<keyword evidence="8" id="KW-1185">Reference proteome</keyword>
<accession>A0A3D9RTA0</accession>
<dbReference type="Pfam" id="PF01679">
    <property type="entry name" value="Pmp3"/>
    <property type="match status" value="1"/>
</dbReference>
<evidence type="ECO:0000256" key="5">
    <source>
        <dbReference type="ARBA" id="ARBA00023136"/>
    </source>
</evidence>
<keyword evidence="3 6" id="KW-0812">Transmembrane</keyword>
<evidence type="ECO:0000256" key="3">
    <source>
        <dbReference type="ARBA" id="ARBA00022692"/>
    </source>
</evidence>
<evidence type="ECO:0000313" key="8">
    <source>
        <dbReference type="Proteomes" id="UP000256429"/>
    </source>
</evidence>
<dbReference type="Proteomes" id="UP000256429">
    <property type="component" value="Unassembled WGS sequence"/>
</dbReference>
<evidence type="ECO:0000313" key="7">
    <source>
        <dbReference type="EMBL" id="REE83180.1"/>
    </source>
</evidence>
<comment type="caution">
    <text evidence="7">The sequence shown here is derived from an EMBL/GenBank/DDBJ whole genome shotgun (WGS) entry which is preliminary data.</text>
</comment>
<keyword evidence="4 6" id="KW-1133">Transmembrane helix</keyword>
<gene>
    <name evidence="7" type="ORF">BX611_0464</name>
</gene>
<organism evidence="7 8">
    <name type="scientific">Lutibacter oceani</name>
    <dbReference type="NCBI Taxonomy" id="1853311"/>
    <lineage>
        <taxon>Bacteria</taxon>
        <taxon>Pseudomonadati</taxon>
        <taxon>Bacteroidota</taxon>
        <taxon>Flavobacteriia</taxon>
        <taxon>Flavobacteriales</taxon>
        <taxon>Flavobacteriaceae</taxon>
        <taxon>Lutibacter</taxon>
    </lineage>
</organism>
<evidence type="ECO:0000256" key="6">
    <source>
        <dbReference type="SAM" id="Phobius"/>
    </source>
</evidence>
<protein>
    <submittedName>
        <fullName evidence="7">Proteolipid membrane potential modulator</fullName>
    </submittedName>
</protein>
<comment type="similarity">
    <text evidence="2">Belongs to the UPF0057 (PMP3) family.</text>
</comment>
<keyword evidence="5 6" id="KW-0472">Membrane</keyword>
<dbReference type="EMBL" id="QTTQ01000009">
    <property type="protein sequence ID" value="REE83180.1"/>
    <property type="molecule type" value="Genomic_DNA"/>
</dbReference>
<comment type="subcellular location">
    <subcellularLocation>
        <location evidence="1">Membrane</location>
    </subcellularLocation>
</comment>
<feature type="transmembrane region" description="Helical" evidence="6">
    <location>
        <begin position="12"/>
        <end position="31"/>
    </location>
</feature>
<evidence type="ECO:0000256" key="4">
    <source>
        <dbReference type="ARBA" id="ARBA00022989"/>
    </source>
</evidence>
<sequence>MRHIILRTLKKIIMGCFRVLLCIIFPPLAVIDKGCGSIIIVFILTCLGWIPGVIAALIINNNPKN</sequence>
<evidence type="ECO:0000256" key="2">
    <source>
        <dbReference type="ARBA" id="ARBA00009530"/>
    </source>
</evidence>
<reference evidence="7 8" key="1">
    <citation type="submission" date="2018-08" db="EMBL/GenBank/DDBJ databases">
        <title>Genomic Encyclopedia of Type Strains, Phase III (KMG-III): the genomes of soil and plant-associated and newly described type strains.</title>
        <authorList>
            <person name="Whitman W."/>
        </authorList>
    </citation>
    <scope>NUCLEOTIDE SEQUENCE [LARGE SCALE GENOMIC DNA]</scope>
    <source>
        <strain evidence="7 8">325-5</strain>
    </source>
</reference>